<name>A0A9D1A207_9FIRM</name>
<dbReference type="PANTHER" id="PTHR43017">
    <property type="entry name" value="GALACTOSIDE O-ACETYLTRANSFERASE"/>
    <property type="match status" value="1"/>
</dbReference>
<dbReference type="PANTHER" id="PTHR43017:SF1">
    <property type="entry name" value="ACETYLTRANSFERASE YJL218W-RELATED"/>
    <property type="match status" value="1"/>
</dbReference>
<proteinExistence type="inferred from homology"/>
<dbReference type="EMBL" id="DVGC01000004">
    <property type="protein sequence ID" value="HIR04549.1"/>
    <property type="molecule type" value="Genomic_DNA"/>
</dbReference>
<dbReference type="Pfam" id="PF00132">
    <property type="entry name" value="Hexapep"/>
    <property type="match status" value="1"/>
</dbReference>
<evidence type="ECO:0000313" key="8">
    <source>
        <dbReference type="Proteomes" id="UP000824250"/>
    </source>
</evidence>
<accession>A0A9D1A207</accession>
<feature type="domain" description="Maltose/galactoside acetyltransferase" evidence="6">
    <location>
        <begin position="9"/>
        <end position="62"/>
    </location>
</feature>
<dbReference type="InterPro" id="IPR024688">
    <property type="entry name" value="Mac_dom"/>
</dbReference>
<reference evidence="7" key="1">
    <citation type="submission" date="2020-10" db="EMBL/GenBank/DDBJ databases">
        <authorList>
            <person name="Gilroy R."/>
        </authorList>
    </citation>
    <scope>NUCLEOTIDE SEQUENCE</scope>
    <source>
        <strain evidence="7">CHK180-2868</strain>
    </source>
</reference>
<dbReference type="InterPro" id="IPR039369">
    <property type="entry name" value="LacA-like"/>
</dbReference>
<evidence type="ECO:0000256" key="3">
    <source>
        <dbReference type="ARBA" id="ARBA00022737"/>
    </source>
</evidence>
<dbReference type="InterPro" id="IPR018357">
    <property type="entry name" value="Hexapep_transf_CS"/>
</dbReference>
<dbReference type="AlphaFoldDB" id="A0A9D1A207"/>
<keyword evidence="2 5" id="KW-0808">Transferase</keyword>
<dbReference type="GO" id="GO:0008870">
    <property type="term" value="F:galactoside O-acetyltransferase activity"/>
    <property type="evidence" value="ECO:0007669"/>
    <property type="project" value="TreeGrafter"/>
</dbReference>
<dbReference type="SUPFAM" id="SSF51161">
    <property type="entry name" value="Trimeric LpxA-like enzymes"/>
    <property type="match status" value="1"/>
</dbReference>
<evidence type="ECO:0000259" key="6">
    <source>
        <dbReference type="SMART" id="SM01266"/>
    </source>
</evidence>
<dbReference type="Proteomes" id="UP000824250">
    <property type="component" value="Unassembled WGS sequence"/>
</dbReference>
<evidence type="ECO:0000256" key="1">
    <source>
        <dbReference type="ARBA" id="ARBA00007274"/>
    </source>
</evidence>
<sequence length="209" mass="23024">MKKTQMFMAERRAAGLLWTDTSENRERQIYARGLCQDYNQTRADETEKRTAILQALLAGCGENVWIEPPLTLAMGNTVSIGSGTYINSNLTLVDDYEIFIGNEVLIAPNVTISTTNHPLHYMARRHGEMYSKKVVIEDHVWIGSNAVICAGVTVGMGSVIGAGSVVTRDIPPMCFAAGVPCRVIREITDEDLKEFEPIPELAEGETCND</sequence>
<evidence type="ECO:0000256" key="2">
    <source>
        <dbReference type="ARBA" id="ARBA00022679"/>
    </source>
</evidence>
<comment type="similarity">
    <text evidence="1 5">Belongs to the transferase hexapeptide repeat family.</text>
</comment>
<comment type="caution">
    <text evidence="7">The sequence shown here is derived from an EMBL/GenBank/DDBJ whole genome shotgun (WGS) entry which is preliminary data.</text>
</comment>
<organism evidence="7 8">
    <name type="scientific">Candidatus Copromonas faecavium</name>
    <name type="common">nom. illeg.</name>
    <dbReference type="NCBI Taxonomy" id="2840740"/>
    <lineage>
        <taxon>Bacteria</taxon>
        <taxon>Bacillati</taxon>
        <taxon>Bacillota</taxon>
        <taxon>Clostridia</taxon>
        <taxon>Lachnospirales</taxon>
        <taxon>Lachnospiraceae</taxon>
        <taxon>Candidatus Copromonas (nom. illeg.)</taxon>
    </lineage>
</organism>
<reference evidence="7" key="2">
    <citation type="journal article" date="2021" name="PeerJ">
        <title>Extensive microbial diversity within the chicken gut microbiome revealed by metagenomics and culture.</title>
        <authorList>
            <person name="Gilroy R."/>
            <person name="Ravi A."/>
            <person name="Getino M."/>
            <person name="Pursley I."/>
            <person name="Horton D.L."/>
            <person name="Alikhan N.F."/>
            <person name="Baker D."/>
            <person name="Gharbi K."/>
            <person name="Hall N."/>
            <person name="Watson M."/>
            <person name="Adriaenssens E.M."/>
            <person name="Foster-Nyarko E."/>
            <person name="Jarju S."/>
            <person name="Secka A."/>
            <person name="Antonio M."/>
            <person name="Oren A."/>
            <person name="Chaudhuri R.R."/>
            <person name="La Ragione R."/>
            <person name="Hildebrand F."/>
            <person name="Pallen M.J."/>
        </authorList>
    </citation>
    <scope>NUCLEOTIDE SEQUENCE</scope>
    <source>
        <strain evidence="7">CHK180-2868</strain>
    </source>
</reference>
<dbReference type="PROSITE" id="PS00101">
    <property type="entry name" value="HEXAPEP_TRANSFERASES"/>
    <property type="match status" value="1"/>
</dbReference>
<dbReference type="Pfam" id="PF12464">
    <property type="entry name" value="Mac"/>
    <property type="match status" value="1"/>
</dbReference>
<dbReference type="CDD" id="cd03357">
    <property type="entry name" value="LbH_MAT_GAT"/>
    <property type="match status" value="1"/>
</dbReference>
<evidence type="ECO:0000313" key="7">
    <source>
        <dbReference type="EMBL" id="HIR04549.1"/>
    </source>
</evidence>
<dbReference type="InterPro" id="IPR011004">
    <property type="entry name" value="Trimer_LpxA-like_sf"/>
</dbReference>
<protein>
    <recommendedName>
        <fullName evidence="5">Acetyltransferase</fullName>
        <ecNumber evidence="5">2.3.1.-</ecNumber>
    </recommendedName>
</protein>
<keyword evidence="3" id="KW-0677">Repeat</keyword>
<dbReference type="Gene3D" id="2.160.10.10">
    <property type="entry name" value="Hexapeptide repeat proteins"/>
    <property type="match status" value="1"/>
</dbReference>
<dbReference type="SMART" id="SM01266">
    <property type="entry name" value="Mac"/>
    <property type="match status" value="1"/>
</dbReference>
<dbReference type="InterPro" id="IPR001451">
    <property type="entry name" value="Hexapep"/>
</dbReference>
<evidence type="ECO:0000256" key="4">
    <source>
        <dbReference type="ARBA" id="ARBA00023315"/>
    </source>
</evidence>
<gene>
    <name evidence="7" type="ORF">IAB28_01055</name>
</gene>
<keyword evidence="4 5" id="KW-0012">Acyltransferase</keyword>
<evidence type="ECO:0000256" key="5">
    <source>
        <dbReference type="RuleBase" id="RU367021"/>
    </source>
</evidence>
<dbReference type="EC" id="2.3.1.-" evidence="5"/>
<dbReference type="FunFam" id="2.160.10.10:FF:000025">
    <property type="entry name" value="Hexapeptide-repeat containing-acetyltransferase"/>
    <property type="match status" value="1"/>
</dbReference>